<dbReference type="Proteomes" id="UP000654075">
    <property type="component" value="Unassembled WGS sequence"/>
</dbReference>
<name>A0A813FKA9_POLGL</name>
<evidence type="ECO:0000313" key="1">
    <source>
        <dbReference type="EMBL" id="CAE8613865.1"/>
    </source>
</evidence>
<proteinExistence type="predicted"/>
<reference evidence="1" key="1">
    <citation type="submission" date="2021-02" db="EMBL/GenBank/DDBJ databases">
        <authorList>
            <person name="Dougan E. K."/>
            <person name="Rhodes N."/>
            <person name="Thang M."/>
            <person name="Chan C."/>
        </authorList>
    </citation>
    <scope>NUCLEOTIDE SEQUENCE</scope>
</reference>
<dbReference type="EMBL" id="CAJNNV010025321">
    <property type="protein sequence ID" value="CAE8613865.1"/>
    <property type="molecule type" value="Genomic_DNA"/>
</dbReference>
<organism evidence="1 2">
    <name type="scientific">Polarella glacialis</name>
    <name type="common">Dinoflagellate</name>
    <dbReference type="NCBI Taxonomy" id="89957"/>
    <lineage>
        <taxon>Eukaryota</taxon>
        <taxon>Sar</taxon>
        <taxon>Alveolata</taxon>
        <taxon>Dinophyceae</taxon>
        <taxon>Suessiales</taxon>
        <taxon>Suessiaceae</taxon>
        <taxon>Polarella</taxon>
    </lineage>
</organism>
<comment type="caution">
    <text evidence="1">The sequence shown here is derived from an EMBL/GenBank/DDBJ whole genome shotgun (WGS) entry which is preliminary data.</text>
</comment>
<dbReference type="OrthoDB" id="416754at2759"/>
<evidence type="ECO:0000313" key="2">
    <source>
        <dbReference type="Proteomes" id="UP000654075"/>
    </source>
</evidence>
<gene>
    <name evidence="1" type="ORF">PGLA1383_LOCUS31603</name>
</gene>
<keyword evidence="2" id="KW-1185">Reference proteome</keyword>
<feature type="non-terminal residue" evidence="1">
    <location>
        <position position="411"/>
    </location>
</feature>
<sequence>MSANMWSSLLVQYRISTVLVYAKVQPSRDPDGDIIDASLPIYPFVGREINATGTSDGAFIGFLLVGQVPFTITPSLQTPGAEIRLSLNFGIADGVEAISYVRMEVTAPIGFVFKDSCLFQGSPQFAKCTGFNNQASLATVRPRLRGTDITVHLTVANPGITPSPNSFTIALFQDDSTQYVRYSQSLSYEIMGMGVVYKGNNQLGEAASAFFTFTPVRPSPSPVTYIEVTPPPASGFRILCTGISPLGFIRMPSCESGSANDPLVLRFANATLIAGNAYTIGVRVLNPGGKPQTSTNYWGISLKDQFRQTFDANLRVPGLELKAIPMRCNGLGWTTATPRVLGLVMVQLRVLHPIPAGSLQKIIIRAPEGIMYNEDSSSVRILPLPLPLRLAIPTQVAGDLLTLFLDETQDI</sequence>
<protein>
    <submittedName>
        <fullName evidence="1">Uncharacterized protein</fullName>
    </submittedName>
</protein>
<dbReference type="AlphaFoldDB" id="A0A813FKA9"/>
<accession>A0A813FKA9</accession>